<gene>
    <name evidence="2" type="ORF">NTEN_LOCUS10729</name>
</gene>
<feature type="region of interest" description="Disordered" evidence="1">
    <location>
        <begin position="28"/>
        <end position="51"/>
    </location>
</feature>
<evidence type="ECO:0000313" key="2">
    <source>
        <dbReference type="EMBL" id="CAB0005252.1"/>
    </source>
</evidence>
<reference evidence="2 3" key="1">
    <citation type="submission" date="2020-02" db="EMBL/GenBank/DDBJ databases">
        <authorList>
            <person name="Ferguson B K."/>
        </authorList>
    </citation>
    <scope>NUCLEOTIDE SEQUENCE [LARGE SCALE GENOMIC DNA]</scope>
</reference>
<feature type="compositionally biased region" description="Polar residues" evidence="1">
    <location>
        <begin position="28"/>
        <end position="41"/>
    </location>
</feature>
<dbReference type="Proteomes" id="UP000479000">
    <property type="component" value="Unassembled WGS sequence"/>
</dbReference>
<proteinExistence type="predicted"/>
<evidence type="ECO:0000256" key="1">
    <source>
        <dbReference type="SAM" id="MobiDB-lite"/>
    </source>
</evidence>
<organism evidence="2 3">
    <name type="scientific">Nesidiocoris tenuis</name>
    <dbReference type="NCBI Taxonomy" id="355587"/>
    <lineage>
        <taxon>Eukaryota</taxon>
        <taxon>Metazoa</taxon>
        <taxon>Ecdysozoa</taxon>
        <taxon>Arthropoda</taxon>
        <taxon>Hexapoda</taxon>
        <taxon>Insecta</taxon>
        <taxon>Pterygota</taxon>
        <taxon>Neoptera</taxon>
        <taxon>Paraneoptera</taxon>
        <taxon>Hemiptera</taxon>
        <taxon>Heteroptera</taxon>
        <taxon>Panheteroptera</taxon>
        <taxon>Cimicomorpha</taxon>
        <taxon>Miridae</taxon>
        <taxon>Dicyphina</taxon>
        <taxon>Nesidiocoris</taxon>
    </lineage>
</organism>
<accession>A0A6H5GP73</accession>
<evidence type="ECO:0000313" key="3">
    <source>
        <dbReference type="Proteomes" id="UP000479000"/>
    </source>
</evidence>
<sequence length="51" mass="5719">MLGRERGWNNDQARVSDINVGGRYMRNSVWSSPTVSNTSKSPDFDQTPCSN</sequence>
<keyword evidence="3" id="KW-1185">Reference proteome</keyword>
<name>A0A6H5GP73_9HEMI</name>
<dbReference type="EMBL" id="CADCXU010016074">
    <property type="protein sequence ID" value="CAB0005252.1"/>
    <property type="molecule type" value="Genomic_DNA"/>
</dbReference>
<dbReference type="AlphaFoldDB" id="A0A6H5GP73"/>
<protein>
    <submittedName>
        <fullName evidence="2">Uncharacterized protein</fullName>
    </submittedName>
</protein>
<feature type="non-terminal residue" evidence="2">
    <location>
        <position position="51"/>
    </location>
</feature>